<dbReference type="GO" id="GO:0003677">
    <property type="term" value="F:DNA binding"/>
    <property type="evidence" value="ECO:0007669"/>
    <property type="project" value="UniProtKB-KW"/>
</dbReference>
<dbReference type="CDD" id="cd02209">
    <property type="entry name" value="cupin_XRE_C"/>
    <property type="match status" value="1"/>
</dbReference>
<sequence length="205" mass="21973">MTQTTDDETELAVAIGAAVRTRREAAGLSMRALASSAGISQPFLSHVERGLSMPSMVTIYRLATVLNVAPGELMPSPLGSPSRVAIVRAGSGSPVPVSSRPDAAIGHALLFDRNTSLEVTEYRLEPEVHISEWFQSSGLAAVYLISGSLEVEVEGEGSWQLEAGDFIRHDADLRHRWLLVDKKPAHALLILNHAVAPGTQQRFGG</sequence>
<name>A0A652YUC5_NOCGL</name>
<dbReference type="InterPro" id="IPR014710">
    <property type="entry name" value="RmlC-like_jellyroll"/>
</dbReference>
<dbReference type="PANTHER" id="PTHR46797:SF1">
    <property type="entry name" value="METHYLPHOSPHONATE SYNTHASE"/>
    <property type="match status" value="1"/>
</dbReference>
<protein>
    <submittedName>
        <fullName evidence="2">XRE family transcriptional regulator</fullName>
    </submittedName>
</protein>
<dbReference type="PROSITE" id="PS50943">
    <property type="entry name" value="HTH_CROC1"/>
    <property type="match status" value="1"/>
</dbReference>
<dbReference type="GO" id="GO:0005829">
    <property type="term" value="C:cytosol"/>
    <property type="evidence" value="ECO:0007669"/>
    <property type="project" value="TreeGrafter"/>
</dbReference>
<dbReference type="InterPro" id="IPR011051">
    <property type="entry name" value="RmlC_Cupin_sf"/>
</dbReference>
<dbReference type="PANTHER" id="PTHR46797">
    <property type="entry name" value="HTH-TYPE TRANSCRIPTIONAL REGULATOR"/>
    <property type="match status" value="1"/>
</dbReference>
<dbReference type="Gene3D" id="1.10.260.40">
    <property type="entry name" value="lambda repressor-like DNA-binding domains"/>
    <property type="match status" value="1"/>
</dbReference>
<dbReference type="InterPro" id="IPR001387">
    <property type="entry name" value="Cro/C1-type_HTH"/>
</dbReference>
<dbReference type="Pfam" id="PF01381">
    <property type="entry name" value="HTH_3"/>
    <property type="match status" value="1"/>
</dbReference>
<dbReference type="InterPro" id="IPR050807">
    <property type="entry name" value="TransReg_Diox_bact_type"/>
</dbReference>
<dbReference type="SUPFAM" id="SSF51182">
    <property type="entry name" value="RmlC-like cupins"/>
    <property type="match status" value="1"/>
</dbReference>
<dbReference type="InterPro" id="IPR010982">
    <property type="entry name" value="Lambda_DNA-bd_dom_sf"/>
</dbReference>
<dbReference type="InterPro" id="IPR013096">
    <property type="entry name" value="Cupin_2"/>
</dbReference>
<organism evidence="2">
    <name type="scientific">Nocardia globerula</name>
    <dbReference type="NCBI Taxonomy" id="1818"/>
    <lineage>
        <taxon>Bacteria</taxon>
        <taxon>Bacillati</taxon>
        <taxon>Actinomycetota</taxon>
        <taxon>Actinomycetes</taxon>
        <taxon>Mycobacteriales</taxon>
        <taxon>Nocardiaceae</taxon>
        <taxon>Nocardia</taxon>
    </lineage>
</organism>
<gene>
    <name evidence="2" type="ORF">FNL38_102632</name>
</gene>
<proteinExistence type="predicted"/>
<dbReference type="SMART" id="SM00530">
    <property type="entry name" value="HTH_XRE"/>
    <property type="match status" value="1"/>
</dbReference>
<dbReference type="Gene3D" id="2.60.120.10">
    <property type="entry name" value="Jelly Rolls"/>
    <property type="match status" value="1"/>
</dbReference>
<dbReference type="CDD" id="cd00093">
    <property type="entry name" value="HTH_XRE"/>
    <property type="match status" value="1"/>
</dbReference>
<comment type="caution">
    <text evidence="2">The sequence shown here is derived from an EMBL/GenBank/DDBJ whole genome shotgun (WGS) entry which is preliminary data.</text>
</comment>
<accession>A0A652YUC5</accession>
<reference evidence="2" key="1">
    <citation type="submission" date="2019-07" db="EMBL/GenBank/DDBJ databases">
        <title>Genomic Encyclopedia of Type Strains, Phase IV (KMG-IV): sequencing the most valuable type-strain genomes for metagenomic binning, comparative biology and taxonomic classification.</title>
        <authorList>
            <person name="Goeker M."/>
        </authorList>
    </citation>
    <scope>NUCLEOTIDE SEQUENCE</scope>
    <source>
        <strain evidence="2">DSM 44596</strain>
    </source>
</reference>
<keyword evidence="1" id="KW-0238">DNA-binding</keyword>
<dbReference type="Pfam" id="PF07883">
    <property type="entry name" value="Cupin_2"/>
    <property type="match status" value="1"/>
</dbReference>
<evidence type="ECO:0000256" key="1">
    <source>
        <dbReference type="ARBA" id="ARBA00023125"/>
    </source>
</evidence>
<dbReference type="EMBL" id="VNIQ01000002">
    <property type="protein sequence ID" value="TYQ06496.1"/>
    <property type="molecule type" value="Genomic_DNA"/>
</dbReference>
<dbReference type="SUPFAM" id="SSF47413">
    <property type="entry name" value="lambda repressor-like DNA-binding domains"/>
    <property type="match status" value="1"/>
</dbReference>
<dbReference type="GO" id="GO:0003700">
    <property type="term" value="F:DNA-binding transcription factor activity"/>
    <property type="evidence" value="ECO:0007669"/>
    <property type="project" value="TreeGrafter"/>
</dbReference>
<dbReference type="AlphaFoldDB" id="A0A652YUC5"/>
<evidence type="ECO:0000313" key="2">
    <source>
        <dbReference type="EMBL" id="TYQ06496.1"/>
    </source>
</evidence>